<dbReference type="GO" id="GO:0020037">
    <property type="term" value="F:heme binding"/>
    <property type="evidence" value="ECO:0007669"/>
    <property type="project" value="InterPro"/>
</dbReference>
<dbReference type="EMBL" id="FNUS01000001">
    <property type="protein sequence ID" value="SEF51094.1"/>
    <property type="molecule type" value="Genomic_DNA"/>
</dbReference>
<dbReference type="Proteomes" id="UP000236738">
    <property type="component" value="Unassembled WGS sequence"/>
</dbReference>
<keyword evidence="7" id="KW-1185">Reference proteome</keyword>
<organism evidence="6 7">
    <name type="scientific">Halpernia humi</name>
    <dbReference type="NCBI Taxonomy" id="493375"/>
    <lineage>
        <taxon>Bacteria</taxon>
        <taxon>Pseudomonadati</taxon>
        <taxon>Bacteroidota</taxon>
        <taxon>Flavobacteriia</taxon>
        <taxon>Flavobacteriales</taxon>
        <taxon>Weeksellaceae</taxon>
        <taxon>Chryseobacterium group</taxon>
        <taxon>Halpernia</taxon>
    </lineage>
</organism>
<dbReference type="SUPFAM" id="SSF46626">
    <property type="entry name" value="Cytochrome c"/>
    <property type="match status" value="1"/>
</dbReference>
<dbReference type="RefSeq" id="WP_103912240.1">
    <property type="nucleotide sequence ID" value="NZ_FNUS01000001.1"/>
</dbReference>
<name>A0A1H5SKW8_9FLAO</name>
<evidence type="ECO:0000256" key="4">
    <source>
        <dbReference type="PROSITE-ProRule" id="PRU00433"/>
    </source>
</evidence>
<keyword evidence="3 4" id="KW-0408">Iron</keyword>
<dbReference type="OrthoDB" id="955119at2"/>
<evidence type="ECO:0000313" key="7">
    <source>
        <dbReference type="Proteomes" id="UP000236738"/>
    </source>
</evidence>
<dbReference type="PROSITE" id="PS51257">
    <property type="entry name" value="PROKAR_LIPOPROTEIN"/>
    <property type="match status" value="1"/>
</dbReference>
<proteinExistence type="predicted"/>
<keyword evidence="1 4" id="KW-0349">Heme</keyword>
<dbReference type="InterPro" id="IPR009056">
    <property type="entry name" value="Cyt_c-like_dom"/>
</dbReference>
<dbReference type="Gene3D" id="1.10.760.10">
    <property type="entry name" value="Cytochrome c-like domain"/>
    <property type="match status" value="1"/>
</dbReference>
<evidence type="ECO:0000259" key="5">
    <source>
        <dbReference type="PROSITE" id="PS51007"/>
    </source>
</evidence>
<reference evidence="7" key="1">
    <citation type="submission" date="2016-10" db="EMBL/GenBank/DDBJ databases">
        <authorList>
            <person name="Varghese N."/>
            <person name="Submissions S."/>
        </authorList>
    </citation>
    <scope>NUCLEOTIDE SEQUENCE [LARGE SCALE GENOMIC DNA]</scope>
    <source>
        <strain evidence="7">DSM 21580</strain>
    </source>
</reference>
<dbReference type="GO" id="GO:0046872">
    <property type="term" value="F:metal ion binding"/>
    <property type="evidence" value="ECO:0007669"/>
    <property type="project" value="UniProtKB-KW"/>
</dbReference>
<dbReference type="AlphaFoldDB" id="A0A1H5SKW8"/>
<evidence type="ECO:0000313" key="6">
    <source>
        <dbReference type="EMBL" id="SEF51094.1"/>
    </source>
</evidence>
<evidence type="ECO:0000256" key="3">
    <source>
        <dbReference type="ARBA" id="ARBA00023004"/>
    </source>
</evidence>
<gene>
    <name evidence="6" type="ORF">SAMN05421847_0181</name>
</gene>
<dbReference type="GO" id="GO:0009055">
    <property type="term" value="F:electron transfer activity"/>
    <property type="evidence" value="ECO:0007669"/>
    <property type="project" value="InterPro"/>
</dbReference>
<evidence type="ECO:0000256" key="1">
    <source>
        <dbReference type="ARBA" id="ARBA00022617"/>
    </source>
</evidence>
<keyword evidence="2 4" id="KW-0479">Metal-binding</keyword>
<protein>
    <submittedName>
        <fullName evidence="6">Cytochrome c</fullName>
    </submittedName>
</protein>
<dbReference type="PROSITE" id="PS51007">
    <property type="entry name" value="CYTC"/>
    <property type="match status" value="1"/>
</dbReference>
<feature type="domain" description="Cytochrome c" evidence="5">
    <location>
        <begin position="65"/>
        <end position="155"/>
    </location>
</feature>
<sequence length="158" mass="17821">MHLNKNLYPLLLLISTLSCSGDKKSETKHTETVSNSTKNVEHKNYDINKGLGQYDNIDVSKFDAQMAENGQKIFQMNCISCHNVSDKKLVGPGLKGITTRHSAAWIMNFISNPNEMLNLDPELKQQVETYGIKMPNQNLNPTQVRAILEYLRQIDGAK</sequence>
<accession>A0A1H5SKW8</accession>
<evidence type="ECO:0000256" key="2">
    <source>
        <dbReference type="ARBA" id="ARBA00022723"/>
    </source>
</evidence>
<dbReference type="Pfam" id="PF00034">
    <property type="entry name" value="Cytochrom_C"/>
    <property type="match status" value="1"/>
</dbReference>
<dbReference type="InterPro" id="IPR036909">
    <property type="entry name" value="Cyt_c-like_dom_sf"/>
</dbReference>